<dbReference type="PRINTS" id="PR01575">
    <property type="entry name" value="FFH4HYDRLASE"/>
</dbReference>
<dbReference type="InterPro" id="IPR045865">
    <property type="entry name" value="ACT-like_dom_sf"/>
</dbReference>
<evidence type="ECO:0000256" key="1">
    <source>
        <dbReference type="ARBA" id="ARBA00022563"/>
    </source>
</evidence>
<organism evidence="6 7">
    <name type="scientific">Oryzomicrobium terrae</name>
    <dbReference type="NCBI Taxonomy" id="1735038"/>
    <lineage>
        <taxon>Bacteria</taxon>
        <taxon>Pseudomonadati</taxon>
        <taxon>Pseudomonadota</taxon>
        <taxon>Betaproteobacteria</taxon>
        <taxon>Rhodocyclales</taxon>
        <taxon>Rhodocyclaceae</taxon>
        <taxon>Oryzomicrobium</taxon>
    </lineage>
</organism>
<dbReference type="GO" id="GO:0006189">
    <property type="term" value="P:'de novo' IMP biosynthetic process"/>
    <property type="evidence" value="ECO:0007669"/>
    <property type="project" value="UniProtKB-UniRule"/>
</dbReference>
<evidence type="ECO:0000256" key="2">
    <source>
        <dbReference type="ARBA" id="ARBA00022801"/>
    </source>
</evidence>
<dbReference type="InterPro" id="IPR041729">
    <property type="entry name" value="Formyl-FH4-Hydrolase_C"/>
</dbReference>
<dbReference type="HAMAP" id="MF_01927">
    <property type="entry name" value="PurU"/>
    <property type="match status" value="1"/>
</dbReference>
<accession>A0A5C1E4T6</accession>
<dbReference type="PIRSF" id="PIRSF036480">
    <property type="entry name" value="FormyFH4_hydr"/>
    <property type="match status" value="1"/>
</dbReference>
<dbReference type="EC" id="3.5.1.10" evidence="3 4"/>
<dbReference type="KEGG" id="otr:OTERR_00630"/>
<evidence type="ECO:0000313" key="7">
    <source>
        <dbReference type="Proteomes" id="UP000323671"/>
    </source>
</evidence>
<dbReference type="InterPro" id="IPR002376">
    <property type="entry name" value="Formyl_transf_N"/>
</dbReference>
<dbReference type="Gene3D" id="3.30.70.260">
    <property type="match status" value="1"/>
</dbReference>
<comment type="catalytic activity">
    <reaction evidence="3">
        <text>(6R)-10-formyltetrahydrofolate + H2O = (6S)-5,6,7,8-tetrahydrofolate + formate + H(+)</text>
        <dbReference type="Rhea" id="RHEA:19833"/>
        <dbReference type="ChEBI" id="CHEBI:15377"/>
        <dbReference type="ChEBI" id="CHEBI:15378"/>
        <dbReference type="ChEBI" id="CHEBI:15740"/>
        <dbReference type="ChEBI" id="CHEBI:57453"/>
        <dbReference type="ChEBI" id="CHEBI:195366"/>
        <dbReference type="EC" id="3.5.1.10"/>
    </reaction>
</comment>
<feature type="domain" description="ACT" evidence="5">
    <location>
        <begin position="8"/>
        <end position="92"/>
    </location>
</feature>
<dbReference type="EMBL" id="CP022579">
    <property type="protein sequence ID" value="QEL63539.1"/>
    <property type="molecule type" value="Genomic_DNA"/>
</dbReference>
<dbReference type="Pfam" id="PF00551">
    <property type="entry name" value="Formyl_trans_N"/>
    <property type="match status" value="1"/>
</dbReference>
<evidence type="ECO:0000256" key="4">
    <source>
        <dbReference type="NCBIfam" id="TIGR00655"/>
    </source>
</evidence>
<dbReference type="GO" id="GO:0008864">
    <property type="term" value="F:formyltetrahydrofolate deformylase activity"/>
    <property type="evidence" value="ECO:0007669"/>
    <property type="project" value="UniProtKB-UniRule"/>
</dbReference>
<dbReference type="GO" id="GO:0006730">
    <property type="term" value="P:one-carbon metabolic process"/>
    <property type="evidence" value="ECO:0007669"/>
    <property type="project" value="UniProtKB-KW"/>
</dbReference>
<comment type="function">
    <text evidence="3">Catalyzes the hydrolysis of 10-formyltetrahydrofolate (formyl-FH4) to formate and tetrahydrofolate (FH4).</text>
</comment>
<dbReference type="SUPFAM" id="SSF55021">
    <property type="entry name" value="ACT-like"/>
    <property type="match status" value="1"/>
</dbReference>
<dbReference type="AlphaFoldDB" id="A0A5C1E4T6"/>
<dbReference type="PROSITE" id="PS51671">
    <property type="entry name" value="ACT"/>
    <property type="match status" value="1"/>
</dbReference>
<dbReference type="InterPro" id="IPR002912">
    <property type="entry name" value="ACT_dom"/>
</dbReference>
<dbReference type="CDD" id="cd04875">
    <property type="entry name" value="ACT_F4HF-DF"/>
    <property type="match status" value="1"/>
</dbReference>
<keyword evidence="3" id="KW-0658">Purine biosynthesis</keyword>
<dbReference type="SUPFAM" id="SSF53328">
    <property type="entry name" value="Formyltransferase"/>
    <property type="match status" value="1"/>
</dbReference>
<dbReference type="NCBIfam" id="TIGR00655">
    <property type="entry name" value="PurU"/>
    <property type="match status" value="1"/>
</dbReference>
<comment type="similarity">
    <text evidence="3">Belongs to the PurU family.</text>
</comment>
<keyword evidence="2 3" id="KW-0378">Hydrolase</keyword>
<feature type="active site" evidence="3">
    <location>
        <position position="234"/>
    </location>
</feature>
<dbReference type="PANTHER" id="PTHR42706">
    <property type="entry name" value="FORMYLTETRAHYDROFOLATE DEFORMYLASE"/>
    <property type="match status" value="1"/>
</dbReference>
<keyword evidence="1 3" id="KW-0554">One-carbon metabolism</keyword>
<dbReference type="InterPro" id="IPR036477">
    <property type="entry name" value="Formyl_transf_N_sf"/>
</dbReference>
<evidence type="ECO:0000259" key="5">
    <source>
        <dbReference type="PROSITE" id="PS51671"/>
    </source>
</evidence>
<proteinExistence type="inferred from homology"/>
<dbReference type="CDD" id="cd08648">
    <property type="entry name" value="FMT_core_Formyl-FH4-Hydrolase_C"/>
    <property type="match status" value="1"/>
</dbReference>
<evidence type="ECO:0000256" key="3">
    <source>
        <dbReference type="HAMAP-Rule" id="MF_01927"/>
    </source>
</evidence>
<evidence type="ECO:0000313" key="6">
    <source>
        <dbReference type="EMBL" id="QEL63539.1"/>
    </source>
</evidence>
<gene>
    <name evidence="3 6" type="primary">purU</name>
    <name evidence="6" type="ORF">OTERR_00630</name>
</gene>
<dbReference type="RefSeq" id="WP_054619824.1">
    <property type="nucleotide sequence ID" value="NZ_CP022579.1"/>
</dbReference>
<protein>
    <recommendedName>
        <fullName evidence="3 4">Formyltetrahydrofolate deformylase</fullName>
        <ecNumber evidence="3 4">3.5.1.10</ecNumber>
    </recommendedName>
    <alternativeName>
        <fullName evidence="3">Formyl-FH(4) hydrolase</fullName>
    </alternativeName>
</protein>
<reference evidence="6 7" key="1">
    <citation type="submission" date="2017-07" db="EMBL/GenBank/DDBJ databases">
        <title>Complete genome sequence of Oryzomicrobium terrae TPP412.</title>
        <authorList>
            <person name="Chiu L.-W."/>
            <person name="Lo K.-J."/>
            <person name="Tsai Y.-M."/>
            <person name="Lin S.-S."/>
            <person name="Kuo C.-H."/>
            <person name="Liu C.-T."/>
        </authorList>
    </citation>
    <scope>NUCLEOTIDE SEQUENCE [LARGE SCALE GENOMIC DNA]</scope>
    <source>
        <strain evidence="6 7">TPP412</strain>
    </source>
</reference>
<sequence>MHRERFYTLTASCPDRVGIVAQVSGFFAQHKGWILETSLHAEPDSDSAPGRYFMRLEVKADSLPFMLAELRERFAPLAAELNMDWRITDSAVKKRVVLLVSKQEHCLYDLLARWQAKELDVEIPCIISNHDTFKGFVEWHGIPFHHIPVTADNKVAAFKEIQRIFEEVKGDTMVLARYMQILSPELCAAYPGRIINIHHSFLPSFVGAKPYHQAYTKGVKLIGATCHYVTADLDQGPIIEQDVIRVDHSDTPDDLVRYGKDIEKTVLARGLRYHLEDRVLTHGNKTIVFR</sequence>
<dbReference type="NCBIfam" id="NF004684">
    <property type="entry name" value="PRK06027.1"/>
    <property type="match status" value="1"/>
</dbReference>
<dbReference type="PANTHER" id="PTHR42706:SF1">
    <property type="entry name" value="FORMYLTETRAHYDROFOLATE DEFORMYLASE 2, MITOCHONDRIAL"/>
    <property type="match status" value="1"/>
</dbReference>
<dbReference type="InterPro" id="IPR044074">
    <property type="entry name" value="PurU_ACT"/>
</dbReference>
<dbReference type="UniPathway" id="UPA00074">
    <property type="reaction ID" value="UER00170"/>
</dbReference>
<comment type="pathway">
    <text evidence="3">Purine metabolism; IMP biosynthesis via de novo pathway; formate from 10-formyl-5,6,7,8-tetrahydrofolate: step 1/1.</text>
</comment>
<dbReference type="Gene3D" id="3.40.50.170">
    <property type="entry name" value="Formyl transferase, N-terminal domain"/>
    <property type="match status" value="1"/>
</dbReference>
<name>A0A5C1E4T6_9RHOO</name>
<keyword evidence="7" id="KW-1185">Reference proteome</keyword>
<dbReference type="Proteomes" id="UP000323671">
    <property type="component" value="Chromosome"/>
</dbReference>
<dbReference type="InterPro" id="IPR004810">
    <property type="entry name" value="PurU"/>
</dbReference>